<feature type="domain" description="N-acetyltransferase" evidence="3">
    <location>
        <begin position="30"/>
        <end position="180"/>
    </location>
</feature>
<proteinExistence type="predicted"/>
<dbReference type="InterPro" id="IPR000182">
    <property type="entry name" value="GNAT_dom"/>
</dbReference>
<comment type="caution">
    <text evidence="4">The sequence shown here is derived from an EMBL/GenBank/DDBJ whole genome shotgun (WGS) entry which is preliminary data.</text>
</comment>
<name>A0A2T3NFQ9_9GAMM</name>
<dbReference type="SUPFAM" id="SSF55729">
    <property type="entry name" value="Acyl-CoA N-acyltransferases (Nat)"/>
    <property type="match status" value="1"/>
</dbReference>
<dbReference type="AlphaFoldDB" id="A0A2T3NFQ9"/>
<dbReference type="Proteomes" id="UP000241346">
    <property type="component" value="Unassembled WGS sequence"/>
</dbReference>
<reference evidence="4 5" key="1">
    <citation type="submission" date="2018-03" db="EMBL/GenBank/DDBJ databases">
        <title>Whole genome sequencing of Histamine producing bacteria.</title>
        <authorList>
            <person name="Butler K."/>
        </authorList>
    </citation>
    <scope>NUCLEOTIDE SEQUENCE [LARGE SCALE GENOMIC DNA]</scope>
    <source>
        <strain evidence="4 5">DSM 19138</strain>
    </source>
</reference>
<sequence>MISVGNLPNTFYVILPASYIIWKNRYIRVLMLRQLQLTDKAKMLELVNKTQIFAPEEVSFIADTFEGESSEAVWFGKFEGERMIGVAYCVPMEMTNATWNVLMLLVDPEHHRRGIGKELMQLMESTLTQKGQRLLIVETSSTDDFRTARSFYRAIGYAQQGAIEHYYDDDDHKITFIKRL</sequence>
<organism evidence="4 5">
    <name type="scientific">Photobacterium rosenbergii</name>
    <dbReference type="NCBI Taxonomy" id="294936"/>
    <lineage>
        <taxon>Bacteria</taxon>
        <taxon>Pseudomonadati</taxon>
        <taxon>Pseudomonadota</taxon>
        <taxon>Gammaproteobacteria</taxon>
        <taxon>Vibrionales</taxon>
        <taxon>Vibrionaceae</taxon>
        <taxon>Photobacterium</taxon>
    </lineage>
</organism>
<dbReference type="PROSITE" id="PS51186">
    <property type="entry name" value="GNAT"/>
    <property type="match status" value="1"/>
</dbReference>
<dbReference type="InterPro" id="IPR050832">
    <property type="entry name" value="Bact_Acetyltransf"/>
</dbReference>
<dbReference type="PANTHER" id="PTHR43877:SF5">
    <property type="entry name" value="BLL8307 PROTEIN"/>
    <property type="match status" value="1"/>
</dbReference>
<evidence type="ECO:0000256" key="1">
    <source>
        <dbReference type="ARBA" id="ARBA00022679"/>
    </source>
</evidence>
<protein>
    <submittedName>
        <fullName evidence="4">N-acetyltransferase</fullName>
    </submittedName>
</protein>
<dbReference type="CDD" id="cd04301">
    <property type="entry name" value="NAT_SF"/>
    <property type="match status" value="1"/>
</dbReference>
<dbReference type="EMBL" id="PYMB01000003">
    <property type="protein sequence ID" value="PSW13416.1"/>
    <property type="molecule type" value="Genomic_DNA"/>
</dbReference>
<evidence type="ECO:0000259" key="3">
    <source>
        <dbReference type="PROSITE" id="PS51186"/>
    </source>
</evidence>
<keyword evidence="1 4" id="KW-0808">Transferase</keyword>
<dbReference type="InterPro" id="IPR016181">
    <property type="entry name" value="Acyl_CoA_acyltransferase"/>
</dbReference>
<dbReference type="Pfam" id="PF00583">
    <property type="entry name" value="Acetyltransf_1"/>
    <property type="match status" value="1"/>
</dbReference>
<dbReference type="Gene3D" id="3.40.630.30">
    <property type="match status" value="1"/>
</dbReference>
<accession>A0A2T3NFQ9</accession>
<keyword evidence="2" id="KW-0012">Acyltransferase</keyword>
<evidence type="ECO:0000313" key="5">
    <source>
        <dbReference type="Proteomes" id="UP000241346"/>
    </source>
</evidence>
<dbReference type="PANTHER" id="PTHR43877">
    <property type="entry name" value="AMINOALKYLPHOSPHONATE N-ACETYLTRANSFERASE-RELATED-RELATED"/>
    <property type="match status" value="1"/>
</dbReference>
<evidence type="ECO:0000256" key="2">
    <source>
        <dbReference type="ARBA" id="ARBA00023315"/>
    </source>
</evidence>
<dbReference type="GO" id="GO:0016747">
    <property type="term" value="F:acyltransferase activity, transferring groups other than amino-acyl groups"/>
    <property type="evidence" value="ECO:0007669"/>
    <property type="project" value="InterPro"/>
</dbReference>
<evidence type="ECO:0000313" key="4">
    <source>
        <dbReference type="EMBL" id="PSW13416.1"/>
    </source>
</evidence>
<gene>
    <name evidence="4" type="ORF">C9J01_11310</name>
</gene>